<name>A0A6M3XA52_9ZZZZ</name>
<gene>
    <name evidence="1" type="ORF">TM448B00242_0055</name>
</gene>
<organism evidence="1">
    <name type="scientific">viral metagenome</name>
    <dbReference type="NCBI Taxonomy" id="1070528"/>
    <lineage>
        <taxon>unclassified sequences</taxon>
        <taxon>metagenomes</taxon>
        <taxon>organismal metagenomes</taxon>
    </lineage>
</organism>
<protein>
    <submittedName>
        <fullName evidence="1">Uncharacterized protein</fullName>
    </submittedName>
</protein>
<reference evidence="1" key="1">
    <citation type="submission" date="2020-03" db="EMBL/GenBank/DDBJ databases">
        <title>The deep terrestrial virosphere.</title>
        <authorList>
            <person name="Holmfeldt K."/>
            <person name="Nilsson E."/>
            <person name="Simone D."/>
            <person name="Lopez-Fernandez M."/>
            <person name="Wu X."/>
            <person name="de Brujin I."/>
            <person name="Lundin D."/>
            <person name="Andersson A."/>
            <person name="Bertilsson S."/>
            <person name="Dopson M."/>
        </authorList>
    </citation>
    <scope>NUCLEOTIDE SEQUENCE</scope>
    <source>
        <strain evidence="1">TM448B00242</strain>
    </source>
</reference>
<evidence type="ECO:0000313" key="1">
    <source>
        <dbReference type="EMBL" id="QJH94581.1"/>
    </source>
</evidence>
<dbReference type="AlphaFoldDB" id="A0A6M3XA52"/>
<dbReference type="EMBL" id="MT144602">
    <property type="protein sequence ID" value="QJH94581.1"/>
    <property type="molecule type" value="Genomic_DNA"/>
</dbReference>
<sequence length="80" mass="9586">MNKEKKKIKCPRCGNTQLYLCSMGAWNCPDCFNFVRMATKEERNKQLKEIKSNKANKFWRDNFQPSELEEHILLARGKRY</sequence>
<accession>A0A6M3XA52</accession>
<proteinExistence type="predicted"/>